<gene>
    <name evidence="1" type="ORF">GTO96_0017769</name>
</gene>
<feature type="non-terminal residue" evidence="1">
    <location>
        <position position="265"/>
    </location>
</feature>
<dbReference type="AlphaFoldDB" id="A0A8X7X155"/>
<dbReference type="InterPro" id="IPR040505">
    <property type="entry name" value="DUF5537"/>
</dbReference>
<dbReference type="Proteomes" id="UP000886611">
    <property type="component" value="Unassembled WGS sequence"/>
</dbReference>
<evidence type="ECO:0000313" key="1">
    <source>
        <dbReference type="EMBL" id="KAG2458492.1"/>
    </source>
</evidence>
<reference evidence="1 2" key="1">
    <citation type="journal article" date="2021" name="Cell">
        <title>Tracing the genetic footprints of vertebrate landing in non-teleost ray-finned fishes.</title>
        <authorList>
            <person name="Bi X."/>
            <person name="Wang K."/>
            <person name="Yang L."/>
            <person name="Pan H."/>
            <person name="Jiang H."/>
            <person name="Wei Q."/>
            <person name="Fang M."/>
            <person name="Yu H."/>
            <person name="Zhu C."/>
            <person name="Cai Y."/>
            <person name="He Y."/>
            <person name="Gan X."/>
            <person name="Zeng H."/>
            <person name="Yu D."/>
            <person name="Zhu Y."/>
            <person name="Jiang H."/>
            <person name="Qiu Q."/>
            <person name="Yang H."/>
            <person name="Zhang Y.E."/>
            <person name="Wang W."/>
            <person name="Zhu M."/>
            <person name="He S."/>
            <person name="Zhang G."/>
        </authorList>
    </citation>
    <scope>NUCLEOTIDE SEQUENCE [LARGE SCALE GENOMIC DNA]</scope>
    <source>
        <strain evidence="1">Bchr_013</strain>
    </source>
</reference>
<sequence>MLESMGGVGHQIHRFNVKMYEEKPAGAGKPSGINARRKNLPVLRLHERSQQKDNTCSQVNCFIEGSTFTSLAAKDEKKGRRPGFDQTNSNCFPERHSMFEHIWRKRELEHQCENRGVHSEERSLSRNVGMVIPAFEHQPYKPKDIPRLSLHRQLMDEASKPFSFSSYNGCDLASMPDILLPPCSSVFDDRFDMAEAKLKSRWKMNNRTCSLFSVAGAQKPHVYADPLSGASASFIQRLSEIASLECDTVRQERAKKQKKTKKMEL</sequence>
<evidence type="ECO:0000313" key="2">
    <source>
        <dbReference type="Proteomes" id="UP000886611"/>
    </source>
</evidence>
<organism evidence="1 2">
    <name type="scientific">Polypterus senegalus</name>
    <name type="common">Senegal bichir</name>
    <dbReference type="NCBI Taxonomy" id="55291"/>
    <lineage>
        <taxon>Eukaryota</taxon>
        <taxon>Metazoa</taxon>
        <taxon>Chordata</taxon>
        <taxon>Craniata</taxon>
        <taxon>Vertebrata</taxon>
        <taxon>Euteleostomi</taxon>
        <taxon>Actinopterygii</taxon>
        <taxon>Polypteriformes</taxon>
        <taxon>Polypteridae</taxon>
        <taxon>Polypterus</taxon>
    </lineage>
</organism>
<dbReference type="Pfam" id="PF17690">
    <property type="entry name" value="DUF5537"/>
    <property type="match status" value="1"/>
</dbReference>
<proteinExistence type="predicted"/>
<feature type="non-terminal residue" evidence="1">
    <location>
        <position position="1"/>
    </location>
</feature>
<comment type="caution">
    <text evidence="1">The sequence shown here is derived from an EMBL/GenBank/DDBJ whole genome shotgun (WGS) entry which is preliminary data.</text>
</comment>
<name>A0A8X7X155_POLSE</name>
<keyword evidence="2" id="KW-1185">Reference proteome</keyword>
<dbReference type="EMBL" id="JAATIS010007298">
    <property type="protein sequence ID" value="KAG2458492.1"/>
    <property type="molecule type" value="Genomic_DNA"/>
</dbReference>
<protein>
    <submittedName>
        <fullName evidence="1">CH089 protein</fullName>
    </submittedName>
</protein>
<accession>A0A8X7X155</accession>